<organism evidence="1 2">
    <name type="scientific">Mycoplasmopsis columbinasalis</name>
    <dbReference type="NCBI Taxonomy" id="114880"/>
    <lineage>
        <taxon>Bacteria</taxon>
        <taxon>Bacillati</taxon>
        <taxon>Mycoplasmatota</taxon>
        <taxon>Mycoplasmoidales</taxon>
        <taxon>Metamycoplasmataceae</taxon>
        <taxon>Mycoplasmopsis</taxon>
    </lineage>
</organism>
<accession>A0A449BB24</accession>
<dbReference type="EMBL" id="LR215043">
    <property type="protein sequence ID" value="VEU78385.1"/>
    <property type="molecule type" value="Genomic_DNA"/>
</dbReference>
<evidence type="ECO:0000313" key="1">
    <source>
        <dbReference type="EMBL" id="VEU78385.1"/>
    </source>
</evidence>
<protein>
    <submittedName>
        <fullName evidence="1">Uncharacterized protein</fullName>
    </submittedName>
</protein>
<dbReference type="AlphaFoldDB" id="A0A449BB24"/>
<evidence type="ECO:0000313" key="2">
    <source>
        <dbReference type="Proteomes" id="UP000290876"/>
    </source>
</evidence>
<dbReference type="RefSeq" id="WP_129623208.1">
    <property type="nucleotide sequence ID" value="NZ_LR215043.1"/>
</dbReference>
<reference evidence="1 2" key="1">
    <citation type="submission" date="2019-01" db="EMBL/GenBank/DDBJ databases">
        <authorList>
            <consortium name="Pathogen Informatics"/>
        </authorList>
    </citation>
    <scope>NUCLEOTIDE SEQUENCE [LARGE SCALE GENOMIC DNA]</scope>
    <source>
        <strain evidence="1 2">NCTC10184</strain>
    </source>
</reference>
<gene>
    <name evidence="1" type="ORF">NCTC10184_00629</name>
</gene>
<proteinExistence type="predicted"/>
<keyword evidence="2" id="KW-1185">Reference proteome</keyword>
<sequence>MEFSHLNLTKARAALEPLRQLNNKEYNRLRHKILTIEDKTQVLAERMGWYQNGKPLFLQKKELLLIEEINKVLTRQKREAAKNNNKEAANVST</sequence>
<dbReference type="Proteomes" id="UP000290876">
    <property type="component" value="Chromosome"/>
</dbReference>
<dbReference type="KEGG" id="mcob:NCTC10184_00629"/>
<name>A0A449BB24_9BACT</name>